<dbReference type="InterPro" id="IPR014748">
    <property type="entry name" value="Enoyl-CoA_hydra_C"/>
</dbReference>
<proteinExistence type="inferred from homology"/>
<comment type="similarity">
    <text evidence="1">Belongs to the enoyl-CoA hydratase/isomerase family.</text>
</comment>
<dbReference type="Proteomes" id="UP001595957">
    <property type="component" value="Unassembled WGS sequence"/>
</dbReference>
<evidence type="ECO:0000313" key="2">
    <source>
        <dbReference type="EMBL" id="MFC4593170.1"/>
    </source>
</evidence>
<dbReference type="Pfam" id="PF00378">
    <property type="entry name" value="ECH_1"/>
    <property type="match status" value="1"/>
</dbReference>
<gene>
    <name evidence="2" type="ORF">ACFO3E_03025</name>
</gene>
<accession>A0ABV9EWV7</accession>
<dbReference type="NCBIfam" id="NF006109">
    <property type="entry name" value="PRK08260.1"/>
    <property type="match status" value="1"/>
</dbReference>
<dbReference type="InterPro" id="IPR001753">
    <property type="entry name" value="Enoyl-CoA_hydra/iso"/>
</dbReference>
<dbReference type="Gene3D" id="1.10.12.10">
    <property type="entry name" value="Lyase 2-enoyl-coa Hydratase, Chain A, domain 2"/>
    <property type="match status" value="1"/>
</dbReference>
<comment type="caution">
    <text evidence="2">The sequence shown here is derived from an EMBL/GenBank/DDBJ whole genome shotgun (WGS) entry which is preliminary data.</text>
</comment>
<keyword evidence="3" id="KW-1185">Reference proteome</keyword>
<dbReference type="InterPro" id="IPR051053">
    <property type="entry name" value="ECH/Chromodomain_protein"/>
</dbReference>
<sequence length="296" mass="32607">MSKSYNTIRYEVEDDGVLLLTLNRPDNLNAFTVEMCEELIDAYGRASQDDAVRVIVVTGEGRAFCAGMDLSVGGNVFGLDESMTPTMEDLHERSDDPAILKGVRDTGGRVTMAMYDCLKPIVGAVNGAAVGIGSTMLLPMDFRFASEKARFGFVFGRLGITLEACSSFFLPRIVGLEQALEWAYKADIFDAAEAHEKGLVRGVFPAETLVDEAKAFARSLVQDRSPVSIALIRQMLNRNSAQPDPWQAHLTESLSVFYTSQADGREGVRAFNEKRPAQFTGKASQMPSFFPWYDKQ</sequence>
<dbReference type="RefSeq" id="WP_066530880.1">
    <property type="nucleotide sequence ID" value="NZ_JBHSFZ010000004.1"/>
</dbReference>
<dbReference type="PANTHER" id="PTHR43684">
    <property type="match status" value="1"/>
</dbReference>
<reference evidence="3" key="1">
    <citation type="journal article" date="2019" name="Int. J. Syst. Evol. Microbiol.">
        <title>The Global Catalogue of Microorganisms (GCM) 10K type strain sequencing project: providing services to taxonomists for standard genome sequencing and annotation.</title>
        <authorList>
            <consortium name="The Broad Institute Genomics Platform"/>
            <consortium name="The Broad Institute Genome Sequencing Center for Infectious Disease"/>
            <person name="Wu L."/>
            <person name="Ma J."/>
        </authorList>
    </citation>
    <scope>NUCLEOTIDE SEQUENCE [LARGE SCALE GENOMIC DNA]</scope>
    <source>
        <strain evidence="3">NBRC 103632</strain>
    </source>
</reference>
<dbReference type="Gene3D" id="3.90.226.10">
    <property type="entry name" value="2-enoyl-CoA Hydratase, Chain A, domain 1"/>
    <property type="match status" value="1"/>
</dbReference>
<organism evidence="2 3">
    <name type="scientific">Sphingobium tyrosinilyticum</name>
    <dbReference type="NCBI Taxonomy" id="2715436"/>
    <lineage>
        <taxon>Bacteria</taxon>
        <taxon>Pseudomonadati</taxon>
        <taxon>Pseudomonadota</taxon>
        <taxon>Alphaproteobacteria</taxon>
        <taxon>Sphingomonadales</taxon>
        <taxon>Sphingomonadaceae</taxon>
        <taxon>Sphingobium</taxon>
    </lineage>
</organism>
<evidence type="ECO:0000313" key="3">
    <source>
        <dbReference type="Proteomes" id="UP001595957"/>
    </source>
</evidence>
<dbReference type="SUPFAM" id="SSF52096">
    <property type="entry name" value="ClpP/crotonase"/>
    <property type="match status" value="1"/>
</dbReference>
<dbReference type="CDD" id="cd06558">
    <property type="entry name" value="crotonase-like"/>
    <property type="match status" value="1"/>
</dbReference>
<dbReference type="PANTHER" id="PTHR43684:SF4">
    <property type="entry name" value="ENOYL-COA HYDRATASE_ISOMERASE FAMILY PROTEIN (AFU_ORTHOLOGUE AFUA_1G01890)"/>
    <property type="match status" value="1"/>
</dbReference>
<protein>
    <submittedName>
        <fullName evidence="2">Crotonase/enoyl-CoA hydratase family protein</fullName>
    </submittedName>
</protein>
<dbReference type="EMBL" id="JBHSFZ010000004">
    <property type="protein sequence ID" value="MFC4593170.1"/>
    <property type="molecule type" value="Genomic_DNA"/>
</dbReference>
<evidence type="ECO:0000256" key="1">
    <source>
        <dbReference type="ARBA" id="ARBA00005254"/>
    </source>
</evidence>
<dbReference type="InterPro" id="IPR029045">
    <property type="entry name" value="ClpP/crotonase-like_dom_sf"/>
</dbReference>
<name>A0ABV9EWV7_9SPHN</name>